<evidence type="ECO:0000313" key="2">
    <source>
        <dbReference type="EMBL" id="TRW95149.1"/>
    </source>
</evidence>
<feature type="region of interest" description="Disordered" evidence="1">
    <location>
        <begin position="1"/>
        <end position="27"/>
    </location>
</feature>
<gene>
    <name evidence="2" type="ORF">EKO24_010540</name>
</gene>
<reference evidence="2 3" key="1">
    <citation type="journal article" date="2019" name="Antonie Van Leeuwenhoek">
        <title>Description of 'Ca. Methylobacter oryzae' KRF1, a novel species from the environmentally important Methylobacter clade 2.</title>
        <authorList>
            <person name="Khatri K."/>
            <person name="Mohite J.A."/>
            <person name="Pandit P.S."/>
            <person name="Bahulikar R."/>
            <person name="Rahalkar M.C."/>
        </authorList>
    </citation>
    <scope>NUCLEOTIDE SEQUENCE [LARGE SCALE GENOMIC DNA]</scope>
    <source>
        <strain evidence="2 3">KRF1</strain>
    </source>
</reference>
<evidence type="ECO:0000256" key="1">
    <source>
        <dbReference type="SAM" id="MobiDB-lite"/>
    </source>
</evidence>
<evidence type="ECO:0000313" key="3">
    <source>
        <dbReference type="Proteomes" id="UP000733744"/>
    </source>
</evidence>
<organism evidence="2 3">
    <name type="scientific">Candidatus Methylobacter oryzae</name>
    <dbReference type="NCBI Taxonomy" id="2497749"/>
    <lineage>
        <taxon>Bacteria</taxon>
        <taxon>Pseudomonadati</taxon>
        <taxon>Pseudomonadota</taxon>
        <taxon>Gammaproteobacteria</taxon>
        <taxon>Methylococcales</taxon>
        <taxon>Methylococcaceae</taxon>
        <taxon>Methylobacter</taxon>
    </lineage>
</organism>
<sequence>MTQQEQVENQPRPLTEEQKEQEDYKKETKEKMAKFVVGGTDTVGNIIKRIFSKGDEFVIYDIRSYALTAG</sequence>
<comment type="caution">
    <text evidence="2">The sequence shown here is derived from an EMBL/GenBank/DDBJ whole genome shotgun (WGS) entry which is preliminary data.</text>
</comment>
<keyword evidence="3" id="KW-1185">Reference proteome</keyword>
<name>A0ABY3CAQ9_9GAMM</name>
<dbReference type="RefSeq" id="WP_127029713.1">
    <property type="nucleotide sequence ID" value="NZ_RYFG02000092.1"/>
</dbReference>
<feature type="compositionally biased region" description="Basic and acidic residues" evidence="1">
    <location>
        <begin position="14"/>
        <end position="27"/>
    </location>
</feature>
<protein>
    <submittedName>
        <fullName evidence="2">Uncharacterized protein</fullName>
    </submittedName>
</protein>
<proteinExistence type="predicted"/>
<dbReference type="Proteomes" id="UP000733744">
    <property type="component" value="Unassembled WGS sequence"/>
</dbReference>
<dbReference type="EMBL" id="RYFG02000092">
    <property type="protein sequence ID" value="TRW95149.1"/>
    <property type="molecule type" value="Genomic_DNA"/>
</dbReference>
<accession>A0ABY3CAQ9</accession>